<feature type="region of interest" description="Disordered" evidence="1">
    <location>
        <begin position="196"/>
        <end position="226"/>
    </location>
</feature>
<name>A0AAE0FW12_9CHLO</name>
<comment type="caution">
    <text evidence="2">The sequence shown here is derived from an EMBL/GenBank/DDBJ whole genome shotgun (WGS) entry which is preliminary data.</text>
</comment>
<gene>
    <name evidence="2" type="ORF">CYMTET_24614</name>
</gene>
<evidence type="ECO:0000313" key="3">
    <source>
        <dbReference type="Proteomes" id="UP001190700"/>
    </source>
</evidence>
<proteinExistence type="predicted"/>
<organism evidence="2 3">
    <name type="scientific">Cymbomonas tetramitiformis</name>
    <dbReference type="NCBI Taxonomy" id="36881"/>
    <lineage>
        <taxon>Eukaryota</taxon>
        <taxon>Viridiplantae</taxon>
        <taxon>Chlorophyta</taxon>
        <taxon>Pyramimonadophyceae</taxon>
        <taxon>Pyramimonadales</taxon>
        <taxon>Pyramimonadaceae</taxon>
        <taxon>Cymbomonas</taxon>
    </lineage>
</organism>
<dbReference type="AlphaFoldDB" id="A0AAE0FW12"/>
<sequence length="226" mass="25532">MHSLSSPCVYKSSVRLLTRAILQPQRVSSFRLPDHSNVSEWGRRVPLRKPFSSESNPEDFQVRIEARRKTVRAGKFVLECTSESTQAEQGAKRTKDRIPRLRWENRLVLSGEEDRQLALFIQKHFSGYHRLSDQELLDVEKKLQSSGLPATGTQAVCMRNYLYQNATLMNGHLIPDYVGSKEHGFALVPPLPLRHAAKDPSHRGALSWNPSLPSGKGRPVAQLTRG</sequence>
<evidence type="ECO:0000256" key="1">
    <source>
        <dbReference type="SAM" id="MobiDB-lite"/>
    </source>
</evidence>
<evidence type="ECO:0000313" key="2">
    <source>
        <dbReference type="EMBL" id="KAK3266787.1"/>
    </source>
</evidence>
<dbReference type="Proteomes" id="UP001190700">
    <property type="component" value="Unassembled WGS sequence"/>
</dbReference>
<reference evidence="2 3" key="1">
    <citation type="journal article" date="2015" name="Genome Biol. Evol.">
        <title>Comparative Genomics of a Bacterivorous Green Alga Reveals Evolutionary Causalities and Consequences of Phago-Mixotrophic Mode of Nutrition.</title>
        <authorList>
            <person name="Burns J.A."/>
            <person name="Paasch A."/>
            <person name="Narechania A."/>
            <person name="Kim E."/>
        </authorList>
    </citation>
    <scope>NUCLEOTIDE SEQUENCE [LARGE SCALE GENOMIC DNA]</scope>
    <source>
        <strain evidence="2 3">PLY_AMNH</strain>
    </source>
</reference>
<protein>
    <submittedName>
        <fullName evidence="2">Uncharacterized protein</fullName>
    </submittedName>
</protein>
<accession>A0AAE0FW12</accession>
<dbReference type="EMBL" id="LGRX02012829">
    <property type="protein sequence ID" value="KAK3266787.1"/>
    <property type="molecule type" value="Genomic_DNA"/>
</dbReference>
<keyword evidence="3" id="KW-1185">Reference proteome</keyword>